<dbReference type="InterPro" id="IPR030395">
    <property type="entry name" value="GP_PDE_dom"/>
</dbReference>
<feature type="domain" description="GP-PDE" evidence="2">
    <location>
        <begin position="68"/>
        <end position="309"/>
    </location>
</feature>
<dbReference type="PANTHER" id="PTHR46320">
    <property type="entry name" value="GLYCEROPHOSPHODIESTER PHOSPHODIESTERASE 1"/>
    <property type="match status" value="1"/>
</dbReference>
<dbReference type="Pfam" id="PF03009">
    <property type="entry name" value="GDPD"/>
    <property type="match status" value="1"/>
</dbReference>
<dbReference type="InterPro" id="IPR017946">
    <property type="entry name" value="PLC-like_Pdiesterase_TIM-brl"/>
</dbReference>
<dbReference type="SUPFAM" id="SSF51695">
    <property type="entry name" value="PLC-like phosphodiesterases"/>
    <property type="match status" value="1"/>
</dbReference>
<dbReference type="EMBL" id="JACOIJ010000007">
    <property type="protein sequence ID" value="MBD1428993.1"/>
    <property type="molecule type" value="Genomic_DNA"/>
</dbReference>
<feature type="chain" id="PRO_5046225968" evidence="1">
    <location>
        <begin position="23"/>
        <end position="325"/>
    </location>
</feature>
<dbReference type="PROSITE" id="PS51257">
    <property type="entry name" value="PROKAR_LIPOPROTEIN"/>
    <property type="match status" value="1"/>
</dbReference>
<name>A0ABR7YCF4_9SPHI</name>
<proteinExistence type="predicted"/>
<dbReference type="Proteomes" id="UP000651271">
    <property type="component" value="Unassembled WGS sequence"/>
</dbReference>
<evidence type="ECO:0000256" key="1">
    <source>
        <dbReference type="SAM" id="SignalP"/>
    </source>
</evidence>
<evidence type="ECO:0000259" key="2">
    <source>
        <dbReference type="PROSITE" id="PS51704"/>
    </source>
</evidence>
<reference evidence="3 4" key="1">
    <citation type="submission" date="2020-08" db="EMBL/GenBank/DDBJ databases">
        <title>Sphingobacterium sp. DN04309 isolated from aquaculture water.</title>
        <authorList>
            <person name="Zhang M."/>
        </authorList>
    </citation>
    <scope>NUCLEOTIDE SEQUENCE [LARGE SCALE GENOMIC DNA]</scope>
    <source>
        <strain evidence="3 4">DN04309</strain>
    </source>
</reference>
<keyword evidence="1" id="KW-0732">Signal</keyword>
<dbReference type="RefSeq" id="WP_165290200.1">
    <property type="nucleotide sequence ID" value="NZ_JACOIJ010000007.1"/>
</dbReference>
<gene>
    <name evidence="3" type="ORF">H8B04_05355</name>
</gene>
<sequence>MKRLSPLFVVFLSVILLSSCFRNTPSETKQKHDSSNSIETSDFSSDNFNINSLEDLYQFLTFNDDRYPLISAHRGGDTDGYPENAIESFQYWAKQFPLIIECDVRLSKDSALVLMHDETLDRTSNGTGRIGKYTLAELKELRLKDSNGELTNFQIPTLEEALTWGKGNVLFTLDVKQDVPYGLLSQIIQQTNAQASVIVITYNANQARAIYRINPDLMISASVKSEKDLVKLAEAGIPDNRLVAFVGTSQPKKPLVELLHSHGIKTILGTIGNLDKQAKSRGYQVYAEYVEKGADILSTDNPGEAQKALDFYINKRNIKSPFINR</sequence>
<dbReference type="Gene3D" id="3.20.20.190">
    <property type="entry name" value="Phosphatidylinositol (PI) phosphodiesterase"/>
    <property type="match status" value="1"/>
</dbReference>
<dbReference type="PANTHER" id="PTHR46320:SF1">
    <property type="entry name" value="GLYCEROPHOSPHODIESTER PHOSPHODIESTERASE 1"/>
    <property type="match status" value="1"/>
</dbReference>
<protein>
    <submittedName>
        <fullName evidence="3">Glycerophosphodiester phosphodiesterase family protein</fullName>
    </submittedName>
</protein>
<organism evidence="3 4">
    <name type="scientific">Sphingobacterium litopenaei</name>
    <dbReference type="NCBI Taxonomy" id="2763500"/>
    <lineage>
        <taxon>Bacteria</taxon>
        <taxon>Pseudomonadati</taxon>
        <taxon>Bacteroidota</taxon>
        <taxon>Sphingobacteriia</taxon>
        <taxon>Sphingobacteriales</taxon>
        <taxon>Sphingobacteriaceae</taxon>
        <taxon>Sphingobacterium</taxon>
    </lineage>
</organism>
<evidence type="ECO:0000313" key="3">
    <source>
        <dbReference type="EMBL" id="MBD1428993.1"/>
    </source>
</evidence>
<feature type="signal peptide" evidence="1">
    <location>
        <begin position="1"/>
        <end position="22"/>
    </location>
</feature>
<dbReference type="PROSITE" id="PS51704">
    <property type="entry name" value="GP_PDE"/>
    <property type="match status" value="1"/>
</dbReference>
<comment type="caution">
    <text evidence="3">The sequence shown here is derived from an EMBL/GenBank/DDBJ whole genome shotgun (WGS) entry which is preliminary data.</text>
</comment>
<dbReference type="CDD" id="cd08566">
    <property type="entry name" value="GDPD_AtGDE_like"/>
    <property type="match status" value="1"/>
</dbReference>
<evidence type="ECO:0000313" key="4">
    <source>
        <dbReference type="Proteomes" id="UP000651271"/>
    </source>
</evidence>
<accession>A0ABR7YCF4</accession>
<keyword evidence="4" id="KW-1185">Reference proteome</keyword>